<sequence>MNWLSRGADKTGLLGAAVSAMSCGLCFPAAASIGSAIGLGFLAQWEPLFLNILLPLIAGIALLANALGWFYHRQWHRSALGMIGPGLVLLGRLFFSGALLYPGLIIMMVVAVWDLVSPANRRCGPDSCGLPEGHPER</sequence>
<dbReference type="RefSeq" id="WP_189612648.1">
    <property type="nucleotide sequence ID" value="NZ_BMXR01000014.1"/>
</dbReference>
<dbReference type="Pfam" id="PF03203">
    <property type="entry name" value="MerC"/>
    <property type="match status" value="1"/>
</dbReference>
<keyword evidence="1" id="KW-0812">Transmembrane</keyword>
<dbReference type="Proteomes" id="UP000626148">
    <property type="component" value="Unassembled WGS sequence"/>
</dbReference>
<dbReference type="NCBIfam" id="NF033784">
    <property type="entry name" value="transport_merC"/>
    <property type="match status" value="1"/>
</dbReference>
<feature type="transmembrane region" description="Helical" evidence="1">
    <location>
        <begin position="48"/>
        <end position="72"/>
    </location>
</feature>
<name>A0A918KPC7_9GAMM</name>
<protein>
    <submittedName>
        <fullName evidence="2">Mercury transporter MerC</fullName>
    </submittedName>
</protein>
<organism evidence="2 3">
    <name type="scientific">Saccharospirillum salsuginis</name>
    <dbReference type="NCBI Taxonomy" id="418750"/>
    <lineage>
        <taxon>Bacteria</taxon>
        <taxon>Pseudomonadati</taxon>
        <taxon>Pseudomonadota</taxon>
        <taxon>Gammaproteobacteria</taxon>
        <taxon>Oceanospirillales</taxon>
        <taxon>Saccharospirillaceae</taxon>
        <taxon>Saccharospirillum</taxon>
    </lineage>
</organism>
<gene>
    <name evidence="2" type="primary">merC</name>
    <name evidence="2" type="ORF">GCM10007392_42930</name>
</gene>
<dbReference type="GO" id="GO:0016020">
    <property type="term" value="C:membrane"/>
    <property type="evidence" value="ECO:0007669"/>
    <property type="project" value="InterPro"/>
</dbReference>
<reference evidence="2" key="2">
    <citation type="submission" date="2020-09" db="EMBL/GenBank/DDBJ databases">
        <authorList>
            <person name="Sun Q."/>
            <person name="Kim S."/>
        </authorList>
    </citation>
    <scope>NUCLEOTIDE SEQUENCE</scope>
    <source>
        <strain evidence="2">KCTC 22169</strain>
    </source>
</reference>
<evidence type="ECO:0000313" key="3">
    <source>
        <dbReference type="Proteomes" id="UP000626148"/>
    </source>
</evidence>
<proteinExistence type="predicted"/>
<feature type="transmembrane region" description="Helical" evidence="1">
    <location>
        <begin position="93"/>
        <end position="113"/>
    </location>
</feature>
<feature type="transmembrane region" description="Helical" evidence="1">
    <location>
        <begin position="12"/>
        <end position="42"/>
    </location>
</feature>
<dbReference type="GO" id="GO:0015097">
    <property type="term" value="F:mercury ion transmembrane transporter activity"/>
    <property type="evidence" value="ECO:0007669"/>
    <property type="project" value="InterPro"/>
</dbReference>
<evidence type="ECO:0000313" key="2">
    <source>
        <dbReference type="EMBL" id="GGX70864.1"/>
    </source>
</evidence>
<reference evidence="2" key="1">
    <citation type="journal article" date="2014" name="Int. J. Syst. Evol. Microbiol.">
        <title>Complete genome sequence of Corynebacterium casei LMG S-19264T (=DSM 44701T), isolated from a smear-ripened cheese.</title>
        <authorList>
            <consortium name="US DOE Joint Genome Institute (JGI-PGF)"/>
            <person name="Walter F."/>
            <person name="Albersmeier A."/>
            <person name="Kalinowski J."/>
            <person name="Ruckert C."/>
        </authorList>
    </citation>
    <scope>NUCLEOTIDE SEQUENCE</scope>
    <source>
        <strain evidence="2">KCTC 22169</strain>
    </source>
</reference>
<keyword evidence="1" id="KW-1133">Transmembrane helix</keyword>
<accession>A0A918KPC7</accession>
<keyword evidence="1" id="KW-0472">Membrane</keyword>
<dbReference type="AlphaFoldDB" id="A0A918KPC7"/>
<dbReference type="NCBIfam" id="NF010318">
    <property type="entry name" value="PRK13755.1"/>
    <property type="match status" value="1"/>
</dbReference>
<evidence type="ECO:0000256" key="1">
    <source>
        <dbReference type="SAM" id="Phobius"/>
    </source>
</evidence>
<dbReference type="EMBL" id="BMXR01000014">
    <property type="protein sequence ID" value="GGX70864.1"/>
    <property type="molecule type" value="Genomic_DNA"/>
</dbReference>
<keyword evidence="3" id="KW-1185">Reference proteome</keyword>
<dbReference type="PROSITE" id="PS51257">
    <property type="entry name" value="PROKAR_LIPOPROTEIN"/>
    <property type="match status" value="1"/>
</dbReference>
<comment type="caution">
    <text evidence="2">The sequence shown here is derived from an EMBL/GenBank/DDBJ whole genome shotgun (WGS) entry which is preliminary data.</text>
</comment>
<dbReference type="InterPro" id="IPR004891">
    <property type="entry name" value="Mercury-R_MerC"/>
</dbReference>